<keyword evidence="2" id="KW-0663">Pyridoxal phosphate</keyword>
<name>A0A8J8NX73_HALGN</name>
<dbReference type="InterPro" id="IPR015424">
    <property type="entry name" value="PyrdxlP-dep_Trfase"/>
</dbReference>
<gene>
    <name evidence="4" type="ORF">FGO68_gene16157</name>
</gene>
<dbReference type="Proteomes" id="UP000785679">
    <property type="component" value="Unassembled WGS sequence"/>
</dbReference>
<sequence length="510" mass="56895">MQYIRAGIWQKYNYLNYFLFYSLPPDTPTGLMQKRQGLIEAVEDFQNSYPLQFHLPSHSGRYINQSFRDLVVKYGVKKIDGCWLAMHNVEGLDFEGARLGDLGDIYHKPFGSQLSLFLQNGSTIGNQIVSLCLAKKKVLIQTNSHISIYSGLQLAGAQIVQIQPEYNPDYDMYMPVTPQQIQEALLNDAEIGVVYLTSPNMEGLVADYPAIRQICQPNNVLLIVDEAHGAHFYFNKQMPVGALKSGADATVCSVHKTLGALSASALINVSKNSRLPASKVQDAYHLLNTTSPSPLLLADVESCVRTLKDDGGLIIDRAIQLNKKLRDAVRQLPAVTVAEFEGFKADPTKTVIKIRGLTGHELSDILDVMRINIEKSTEKCIVITCHINISEEDIESLINAITQIAREHGIEDESMSFGDAAAAESEYQKINPIYKKILLNRRYKVDIRDVLASESELLPANECLGRISAEIKYKCPPGFPVLVYGEEILQEHVELFGTKEKLKVMKPTQH</sequence>
<dbReference type="PANTHER" id="PTHR43277:SF4">
    <property type="entry name" value="ARGININE DECARBOXYLASE"/>
    <property type="match status" value="1"/>
</dbReference>
<comment type="cofactor">
    <cofactor evidence="1">
        <name>pyridoxal 5'-phosphate</name>
        <dbReference type="ChEBI" id="CHEBI:597326"/>
    </cofactor>
</comment>
<dbReference type="Gene3D" id="3.90.100.10">
    <property type="entry name" value="Orn/Lys/Arg decarboxylase, C-terminal domain"/>
    <property type="match status" value="1"/>
</dbReference>
<dbReference type="PANTHER" id="PTHR43277">
    <property type="entry name" value="ARGININE DECARBOXYLASE"/>
    <property type="match status" value="1"/>
</dbReference>
<dbReference type="InterPro" id="IPR052357">
    <property type="entry name" value="Orn_Lys_Arg_decarboxylase-I"/>
</dbReference>
<proteinExistence type="predicted"/>
<evidence type="ECO:0000313" key="4">
    <source>
        <dbReference type="EMBL" id="TNV82259.1"/>
    </source>
</evidence>
<dbReference type="InterPro" id="IPR015421">
    <property type="entry name" value="PyrdxlP-dep_Trfase_major"/>
</dbReference>
<keyword evidence="5" id="KW-1185">Reference proteome</keyword>
<dbReference type="Gene3D" id="3.40.640.10">
    <property type="entry name" value="Type I PLP-dependent aspartate aminotransferase-like (Major domain)"/>
    <property type="match status" value="1"/>
</dbReference>
<organism evidence="4 5">
    <name type="scientific">Halteria grandinella</name>
    <dbReference type="NCBI Taxonomy" id="5974"/>
    <lineage>
        <taxon>Eukaryota</taxon>
        <taxon>Sar</taxon>
        <taxon>Alveolata</taxon>
        <taxon>Ciliophora</taxon>
        <taxon>Intramacronucleata</taxon>
        <taxon>Spirotrichea</taxon>
        <taxon>Stichotrichia</taxon>
        <taxon>Sporadotrichida</taxon>
        <taxon>Halteriidae</taxon>
        <taxon>Halteria</taxon>
    </lineage>
</organism>
<reference evidence="4" key="1">
    <citation type="submission" date="2019-06" db="EMBL/GenBank/DDBJ databases">
        <authorList>
            <person name="Zheng W."/>
        </authorList>
    </citation>
    <scope>NUCLEOTIDE SEQUENCE</scope>
    <source>
        <strain evidence="4">QDHG01</strain>
    </source>
</reference>
<comment type="caution">
    <text evidence="4">The sequence shown here is derived from an EMBL/GenBank/DDBJ whole genome shotgun (WGS) entry which is preliminary data.</text>
</comment>
<evidence type="ECO:0000259" key="3">
    <source>
        <dbReference type="Pfam" id="PF01276"/>
    </source>
</evidence>
<protein>
    <recommendedName>
        <fullName evidence="3">Orn/Lys/Arg decarboxylases family 1 pyridoxal-P attachment site domain-containing protein</fullName>
    </recommendedName>
</protein>
<evidence type="ECO:0000256" key="1">
    <source>
        <dbReference type="ARBA" id="ARBA00001933"/>
    </source>
</evidence>
<dbReference type="Pfam" id="PF01276">
    <property type="entry name" value="OKR_DC_1"/>
    <property type="match status" value="1"/>
</dbReference>
<feature type="domain" description="Orn/Lys/Arg decarboxylases family 1 pyridoxal-P attachment site" evidence="3">
    <location>
        <begin position="40"/>
        <end position="332"/>
    </location>
</feature>
<dbReference type="OrthoDB" id="5978656at2759"/>
<dbReference type="EMBL" id="RRYP01005188">
    <property type="protein sequence ID" value="TNV82259.1"/>
    <property type="molecule type" value="Genomic_DNA"/>
</dbReference>
<dbReference type="SUPFAM" id="SSF53383">
    <property type="entry name" value="PLP-dependent transferases"/>
    <property type="match status" value="1"/>
</dbReference>
<evidence type="ECO:0000256" key="2">
    <source>
        <dbReference type="ARBA" id="ARBA00022898"/>
    </source>
</evidence>
<dbReference type="InterPro" id="IPR000310">
    <property type="entry name" value="Orn/Lys/Arg_deCO2ase_major_dom"/>
</dbReference>
<accession>A0A8J8NX73</accession>
<dbReference type="AlphaFoldDB" id="A0A8J8NX73"/>
<evidence type="ECO:0000313" key="5">
    <source>
        <dbReference type="Proteomes" id="UP000785679"/>
    </source>
</evidence>
<dbReference type="GO" id="GO:0003824">
    <property type="term" value="F:catalytic activity"/>
    <property type="evidence" value="ECO:0007669"/>
    <property type="project" value="InterPro"/>
</dbReference>